<dbReference type="Proteomes" id="UP001300383">
    <property type="component" value="Unassembled WGS sequence"/>
</dbReference>
<sequence>MLDFSHIPVVDAHAHPFVPTREKADYSYAYSMCVHKGFGDFRYLTSYRMALQEYKRLFQLPNDASEIQVVELRNRTAQEDYKSFVKLLYEDAGIEAMISDFGFPITGEGLTADEFKVFEDAAGPVCDIYDMIRIETTCDRYLYRYDMSFEDMINAFDSYVEEHVRTHKTVGIKTVVGYYTGIKWEAVSYEKAKKNFESAYRGKYLPGREDKAFRDYMVYHGLELAEKYRIAFQIHTGVGDPPACDLRLMNPNDLYELLNTGLASKTKIVIVHAGFPYGYEAAFLAANYPGVYTDISSTVSYLGRAVEGEFRKILDVCPHNKIMFGSDGGGYADQSWFAANYFKRVLSEVLQEYVTDGCFTETYANKIGKMILHDNAVRVYQL</sequence>
<dbReference type="Pfam" id="PF04909">
    <property type="entry name" value="Amidohydro_2"/>
    <property type="match status" value="1"/>
</dbReference>
<comment type="caution">
    <text evidence="2">The sequence shown here is derived from an EMBL/GenBank/DDBJ whole genome shotgun (WGS) entry which is preliminary data.</text>
</comment>
<keyword evidence="3" id="KW-1185">Reference proteome</keyword>
<dbReference type="PANTHER" id="PTHR43383:SF2">
    <property type="entry name" value="AMIDOHYDROLASE 2 FAMILY PROTEIN"/>
    <property type="match status" value="1"/>
</dbReference>
<dbReference type="InterPro" id="IPR032466">
    <property type="entry name" value="Metal_Hydrolase"/>
</dbReference>
<feature type="domain" description="Amidohydrolase-related" evidence="1">
    <location>
        <begin position="203"/>
        <end position="382"/>
    </location>
</feature>
<accession>A0AAP4B9A8</accession>
<organism evidence="2 3">
    <name type="scientific">Fusibacillus kribbianus</name>
    <dbReference type="NCBI Taxonomy" id="3044208"/>
    <lineage>
        <taxon>Bacteria</taxon>
        <taxon>Bacillati</taxon>
        <taxon>Bacillota</taxon>
        <taxon>Clostridia</taxon>
        <taxon>Lachnospirales</taxon>
        <taxon>Lachnospiraceae</taxon>
        <taxon>Fusibacillus</taxon>
    </lineage>
</organism>
<evidence type="ECO:0000313" key="3">
    <source>
        <dbReference type="Proteomes" id="UP001300383"/>
    </source>
</evidence>
<gene>
    <name evidence="2" type="ORF">QJ036_07935</name>
</gene>
<dbReference type="EMBL" id="JASGBQ010000012">
    <property type="protein sequence ID" value="MDI9242401.1"/>
    <property type="molecule type" value="Genomic_DNA"/>
</dbReference>
<protein>
    <submittedName>
        <fullName evidence="2">Amidohydrolase family protein</fullName>
    </submittedName>
</protein>
<proteinExistence type="predicted"/>
<dbReference type="RefSeq" id="WP_283230849.1">
    <property type="nucleotide sequence ID" value="NZ_JASGBQ010000012.1"/>
</dbReference>
<dbReference type="PANTHER" id="PTHR43383">
    <property type="entry name" value="NODULIN 6"/>
    <property type="match status" value="1"/>
</dbReference>
<dbReference type="AlphaFoldDB" id="A0AAP4B9A8"/>
<dbReference type="Gene3D" id="3.20.20.140">
    <property type="entry name" value="Metal-dependent hydrolases"/>
    <property type="match status" value="1"/>
</dbReference>
<evidence type="ECO:0000313" key="2">
    <source>
        <dbReference type="EMBL" id="MDI9242401.1"/>
    </source>
</evidence>
<evidence type="ECO:0000259" key="1">
    <source>
        <dbReference type="Pfam" id="PF04909"/>
    </source>
</evidence>
<dbReference type="InterPro" id="IPR006680">
    <property type="entry name" value="Amidohydro-rel"/>
</dbReference>
<name>A0AAP4B9A8_9FIRM</name>
<dbReference type="SUPFAM" id="SSF51556">
    <property type="entry name" value="Metallo-dependent hydrolases"/>
    <property type="match status" value="1"/>
</dbReference>
<dbReference type="GO" id="GO:0016787">
    <property type="term" value="F:hydrolase activity"/>
    <property type="evidence" value="ECO:0007669"/>
    <property type="project" value="InterPro"/>
</dbReference>
<reference evidence="2 3" key="1">
    <citation type="submission" date="2023-05" db="EMBL/GenBank/DDBJ databases">
        <title>[ruminococcus] sp. nov., isolated from a pig farm feces dump.</title>
        <authorList>
            <person name="Chang Y.-H."/>
        </authorList>
    </citation>
    <scope>NUCLEOTIDE SEQUENCE [LARGE SCALE GENOMIC DNA]</scope>
    <source>
        <strain evidence="2 3">YH-rum2234</strain>
    </source>
</reference>